<dbReference type="SUPFAM" id="SSF161098">
    <property type="entry name" value="MetI-like"/>
    <property type="match status" value="1"/>
</dbReference>
<reference evidence="9" key="1">
    <citation type="submission" date="2021-11" db="EMBL/GenBank/DDBJ databases">
        <title>BS-T2-15 a new species belonging to the Comamonadaceae family isolated from the soil of a French oak forest.</title>
        <authorList>
            <person name="Mieszkin S."/>
            <person name="Alain K."/>
        </authorList>
    </citation>
    <scope>NUCLEOTIDE SEQUENCE</scope>
    <source>
        <strain evidence="9">BS-T2-15</strain>
    </source>
</reference>
<dbReference type="PROSITE" id="PS50928">
    <property type="entry name" value="ABC_TM1"/>
    <property type="match status" value="1"/>
</dbReference>
<dbReference type="Pfam" id="PF00528">
    <property type="entry name" value="BPD_transp_1"/>
    <property type="match status" value="1"/>
</dbReference>
<evidence type="ECO:0000256" key="6">
    <source>
        <dbReference type="ARBA" id="ARBA00023136"/>
    </source>
</evidence>
<keyword evidence="5 7" id="KW-1133">Transmembrane helix</keyword>
<evidence type="ECO:0000313" key="10">
    <source>
        <dbReference type="Proteomes" id="UP001139353"/>
    </source>
</evidence>
<feature type="domain" description="ABC transmembrane type-1" evidence="8">
    <location>
        <begin position="95"/>
        <end position="296"/>
    </location>
</feature>
<evidence type="ECO:0000256" key="7">
    <source>
        <dbReference type="RuleBase" id="RU363032"/>
    </source>
</evidence>
<keyword evidence="4 7" id="KW-0812">Transmembrane</keyword>
<keyword evidence="3" id="KW-1003">Cell membrane</keyword>
<dbReference type="PANTHER" id="PTHR43163:SF6">
    <property type="entry name" value="DIPEPTIDE TRANSPORT SYSTEM PERMEASE PROTEIN DPPB-RELATED"/>
    <property type="match status" value="1"/>
</dbReference>
<dbReference type="CDD" id="cd06261">
    <property type="entry name" value="TM_PBP2"/>
    <property type="match status" value="1"/>
</dbReference>
<evidence type="ECO:0000256" key="3">
    <source>
        <dbReference type="ARBA" id="ARBA00022475"/>
    </source>
</evidence>
<evidence type="ECO:0000256" key="5">
    <source>
        <dbReference type="ARBA" id="ARBA00022989"/>
    </source>
</evidence>
<evidence type="ECO:0000256" key="1">
    <source>
        <dbReference type="ARBA" id="ARBA00004651"/>
    </source>
</evidence>
<evidence type="ECO:0000256" key="4">
    <source>
        <dbReference type="ARBA" id="ARBA00022692"/>
    </source>
</evidence>
<dbReference type="InterPro" id="IPR000515">
    <property type="entry name" value="MetI-like"/>
</dbReference>
<accession>A0A9X1YL93</accession>
<dbReference type="AlphaFoldDB" id="A0A9X1YL93"/>
<evidence type="ECO:0000313" key="9">
    <source>
        <dbReference type="EMBL" id="MCK9686965.1"/>
    </source>
</evidence>
<dbReference type="RefSeq" id="WP_275683001.1">
    <property type="nucleotide sequence ID" value="NZ_JAJLJH010000003.1"/>
</dbReference>
<organism evidence="9 10">
    <name type="scientific">Scleromatobacter humisilvae</name>
    <dbReference type="NCBI Taxonomy" id="2897159"/>
    <lineage>
        <taxon>Bacteria</taxon>
        <taxon>Pseudomonadati</taxon>
        <taxon>Pseudomonadota</taxon>
        <taxon>Betaproteobacteria</taxon>
        <taxon>Burkholderiales</taxon>
        <taxon>Sphaerotilaceae</taxon>
        <taxon>Scleromatobacter</taxon>
    </lineage>
</organism>
<feature type="transmembrane region" description="Helical" evidence="7">
    <location>
        <begin position="12"/>
        <end position="31"/>
    </location>
</feature>
<dbReference type="PANTHER" id="PTHR43163">
    <property type="entry name" value="DIPEPTIDE TRANSPORT SYSTEM PERMEASE PROTEIN DPPB-RELATED"/>
    <property type="match status" value="1"/>
</dbReference>
<dbReference type="Gene3D" id="1.10.3720.10">
    <property type="entry name" value="MetI-like"/>
    <property type="match status" value="1"/>
</dbReference>
<evidence type="ECO:0000256" key="2">
    <source>
        <dbReference type="ARBA" id="ARBA00022448"/>
    </source>
</evidence>
<keyword evidence="10" id="KW-1185">Reference proteome</keyword>
<keyword evidence="6 7" id="KW-0472">Membrane</keyword>
<feature type="transmembrane region" description="Helical" evidence="7">
    <location>
        <begin position="95"/>
        <end position="120"/>
    </location>
</feature>
<protein>
    <submittedName>
        <fullName evidence="9">ABC transporter permease</fullName>
    </submittedName>
</protein>
<feature type="transmembrane region" description="Helical" evidence="7">
    <location>
        <begin position="132"/>
        <end position="153"/>
    </location>
</feature>
<gene>
    <name evidence="9" type="ORF">LPC04_14730</name>
</gene>
<dbReference type="Pfam" id="PF19300">
    <property type="entry name" value="BPD_transp_1_N"/>
    <property type="match status" value="1"/>
</dbReference>
<proteinExistence type="inferred from homology"/>
<evidence type="ECO:0000259" key="8">
    <source>
        <dbReference type="PROSITE" id="PS50928"/>
    </source>
</evidence>
<comment type="subcellular location">
    <subcellularLocation>
        <location evidence="1 7">Cell membrane</location>
        <topology evidence="1 7">Multi-pass membrane protein</topology>
    </subcellularLocation>
</comment>
<sequence length="310" mass="33993">MGAYVVRRLLQAIPTVLGVALLTFLLFNAFGPDPVRTALGNHATPEAVAALRRQWGLDQPLALQFVDFLRQIVTFDYGKSFVTGEDLGTQLKAGALVSLSVTLPPFIFAAIVDVAIALFIARHRDGVVDRAARVLFVAAMSVSALVYVLALQYLLAFRLGWFPINGYEGGWAAARYLGLPWLIQLLLLMGPDIRLYRTLFLADIDADWVRTARAKGASERRVLLRHVLPNAWIPIITHNVTTIPFLILGSFLMERFFSIPGIGNLTIDALSRGDLPILKAVTVLGALALVVFNLLNDLLVALADPRVRLS</sequence>
<feature type="transmembrane region" description="Helical" evidence="7">
    <location>
        <begin position="231"/>
        <end position="253"/>
    </location>
</feature>
<feature type="transmembrane region" description="Helical" evidence="7">
    <location>
        <begin position="173"/>
        <end position="190"/>
    </location>
</feature>
<name>A0A9X1YL93_9BURK</name>
<dbReference type="InterPro" id="IPR035906">
    <property type="entry name" value="MetI-like_sf"/>
</dbReference>
<dbReference type="Proteomes" id="UP001139353">
    <property type="component" value="Unassembled WGS sequence"/>
</dbReference>
<dbReference type="GO" id="GO:0055085">
    <property type="term" value="P:transmembrane transport"/>
    <property type="evidence" value="ECO:0007669"/>
    <property type="project" value="InterPro"/>
</dbReference>
<dbReference type="GO" id="GO:0005886">
    <property type="term" value="C:plasma membrane"/>
    <property type="evidence" value="ECO:0007669"/>
    <property type="project" value="UniProtKB-SubCell"/>
</dbReference>
<comment type="similarity">
    <text evidence="7">Belongs to the binding-protein-dependent transport system permease family.</text>
</comment>
<feature type="transmembrane region" description="Helical" evidence="7">
    <location>
        <begin position="280"/>
        <end position="303"/>
    </location>
</feature>
<keyword evidence="2 7" id="KW-0813">Transport</keyword>
<dbReference type="InterPro" id="IPR045621">
    <property type="entry name" value="BPD_transp_1_N"/>
</dbReference>
<comment type="caution">
    <text evidence="9">The sequence shown here is derived from an EMBL/GenBank/DDBJ whole genome shotgun (WGS) entry which is preliminary data.</text>
</comment>
<dbReference type="EMBL" id="JAJLJH010000003">
    <property type="protein sequence ID" value="MCK9686965.1"/>
    <property type="molecule type" value="Genomic_DNA"/>
</dbReference>